<dbReference type="AlphaFoldDB" id="A0A381PZN7"/>
<evidence type="ECO:0000256" key="3">
    <source>
        <dbReference type="ARBA" id="ARBA00023002"/>
    </source>
</evidence>
<dbReference type="PANTHER" id="PTHR42847">
    <property type="entry name" value="ALKANESULFONATE MONOOXYGENASE"/>
    <property type="match status" value="1"/>
</dbReference>
<dbReference type="NCBIfam" id="TIGR03619">
    <property type="entry name" value="F420_Rv2161c"/>
    <property type="match status" value="1"/>
</dbReference>
<dbReference type="PANTHER" id="PTHR42847:SF4">
    <property type="entry name" value="ALKANESULFONATE MONOOXYGENASE-RELATED"/>
    <property type="match status" value="1"/>
</dbReference>
<dbReference type="GO" id="GO:0046306">
    <property type="term" value="P:alkanesulfonate catabolic process"/>
    <property type="evidence" value="ECO:0007669"/>
    <property type="project" value="TreeGrafter"/>
</dbReference>
<sequence>MKIGLFTPLRSPVATPEFLQEFGHKAEAMGVHSFWLGEHVVLFDDYESTYPGNPDGVFRFPQGSGLMDMVGSIGFLAACTSTLRLGTGICILPQNNPVYVAKEYATLDFLSNGRLDFGVGVGWSWEEFEACGAPWVDRGKRCDEYLEVINALWNDEVSSFEGDIYQLRECRMHPKPVQAGGVPICVGGHSDAALRRTARFGKGWYGINLSPEGSNDMVNRLAQFMDAEGRSIEELEIHVGAVNDRMDASLVEAYAEAGVTQLLIPFLRQGSKHLDANLEKIEPFIDAAHSLT</sequence>
<reference evidence="6" key="1">
    <citation type="submission" date="2018-05" db="EMBL/GenBank/DDBJ databases">
        <authorList>
            <person name="Lanie J.A."/>
            <person name="Ng W.-L."/>
            <person name="Kazmierczak K.M."/>
            <person name="Andrzejewski T.M."/>
            <person name="Davidsen T.M."/>
            <person name="Wayne K.J."/>
            <person name="Tettelin H."/>
            <person name="Glass J.I."/>
            <person name="Rusch D."/>
            <person name="Podicherti R."/>
            <person name="Tsui H.-C.T."/>
            <person name="Winkler M.E."/>
        </authorList>
    </citation>
    <scope>NUCLEOTIDE SEQUENCE</scope>
</reference>
<organism evidence="6">
    <name type="scientific">marine metagenome</name>
    <dbReference type="NCBI Taxonomy" id="408172"/>
    <lineage>
        <taxon>unclassified sequences</taxon>
        <taxon>metagenomes</taxon>
        <taxon>ecological metagenomes</taxon>
    </lineage>
</organism>
<name>A0A381PZN7_9ZZZZ</name>
<accession>A0A381PZN7</accession>
<keyword evidence="4" id="KW-0503">Monooxygenase</keyword>
<evidence type="ECO:0000256" key="4">
    <source>
        <dbReference type="ARBA" id="ARBA00023033"/>
    </source>
</evidence>
<dbReference type="Gene3D" id="3.20.20.30">
    <property type="entry name" value="Luciferase-like domain"/>
    <property type="match status" value="1"/>
</dbReference>
<keyword evidence="2" id="KW-0288">FMN</keyword>
<evidence type="ECO:0000256" key="2">
    <source>
        <dbReference type="ARBA" id="ARBA00022643"/>
    </source>
</evidence>
<feature type="domain" description="Luciferase-like" evidence="5">
    <location>
        <begin position="1"/>
        <end position="240"/>
    </location>
</feature>
<dbReference type="InterPro" id="IPR036661">
    <property type="entry name" value="Luciferase-like_sf"/>
</dbReference>
<dbReference type="SUPFAM" id="SSF51679">
    <property type="entry name" value="Bacterial luciferase-like"/>
    <property type="match status" value="1"/>
</dbReference>
<evidence type="ECO:0000313" key="6">
    <source>
        <dbReference type="EMBL" id="SUZ72360.1"/>
    </source>
</evidence>
<dbReference type="InterPro" id="IPR011251">
    <property type="entry name" value="Luciferase-like_dom"/>
</dbReference>
<dbReference type="Pfam" id="PF00296">
    <property type="entry name" value="Bac_luciferase"/>
    <property type="match status" value="1"/>
</dbReference>
<gene>
    <name evidence="6" type="ORF">METZ01_LOCUS25214</name>
</gene>
<dbReference type="EMBL" id="UINC01001150">
    <property type="protein sequence ID" value="SUZ72360.1"/>
    <property type="molecule type" value="Genomic_DNA"/>
</dbReference>
<protein>
    <recommendedName>
        <fullName evidence="5">Luciferase-like domain-containing protein</fullName>
    </recommendedName>
</protein>
<dbReference type="GO" id="GO:0008726">
    <property type="term" value="F:alkanesulfonate monooxygenase activity"/>
    <property type="evidence" value="ECO:0007669"/>
    <property type="project" value="TreeGrafter"/>
</dbReference>
<keyword evidence="1" id="KW-0285">Flavoprotein</keyword>
<evidence type="ECO:0000256" key="1">
    <source>
        <dbReference type="ARBA" id="ARBA00022630"/>
    </source>
</evidence>
<proteinExistence type="predicted"/>
<dbReference type="InterPro" id="IPR019921">
    <property type="entry name" value="Lucif-like_OxRdtase_Rv2161c"/>
</dbReference>
<evidence type="ECO:0000259" key="5">
    <source>
        <dbReference type="Pfam" id="PF00296"/>
    </source>
</evidence>
<dbReference type="InterPro" id="IPR050172">
    <property type="entry name" value="SsuD_RutA_monooxygenase"/>
</dbReference>
<keyword evidence="3" id="KW-0560">Oxidoreductase</keyword>